<feature type="non-terminal residue" evidence="2">
    <location>
        <position position="1"/>
    </location>
</feature>
<reference evidence="2 3" key="1">
    <citation type="submission" date="2015-08" db="EMBL/GenBank/DDBJ databases">
        <title>Next Generation Sequencing and Analysis of the Genome of Puccinia sorghi L Schw, the Causal Agent of Maize Common Rust.</title>
        <authorList>
            <person name="Rochi L."/>
            <person name="Burguener G."/>
            <person name="Darino M."/>
            <person name="Turjanski A."/>
            <person name="Kreff E."/>
            <person name="Dieguez M.J."/>
            <person name="Sacco F."/>
        </authorList>
    </citation>
    <scope>NUCLEOTIDE SEQUENCE [LARGE SCALE GENOMIC DNA]</scope>
    <source>
        <strain evidence="2 3">RO10H11247</strain>
    </source>
</reference>
<evidence type="ECO:0000313" key="2">
    <source>
        <dbReference type="EMBL" id="KNZ56484.1"/>
    </source>
</evidence>
<organism evidence="2 3">
    <name type="scientific">Puccinia sorghi</name>
    <dbReference type="NCBI Taxonomy" id="27349"/>
    <lineage>
        <taxon>Eukaryota</taxon>
        <taxon>Fungi</taxon>
        <taxon>Dikarya</taxon>
        <taxon>Basidiomycota</taxon>
        <taxon>Pucciniomycotina</taxon>
        <taxon>Pucciniomycetes</taxon>
        <taxon>Pucciniales</taxon>
        <taxon>Pucciniaceae</taxon>
        <taxon>Puccinia</taxon>
    </lineage>
</organism>
<dbReference type="AlphaFoldDB" id="A0A0L6V6Z0"/>
<feature type="compositionally biased region" description="Polar residues" evidence="1">
    <location>
        <begin position="266"/>
        <end position="277"/>
    </location>
</feature>
<dbReference type="Proteomes" id="UP000037035">
    <property type="component" value="Unassembled WGS sequence"/>
</dbReference>
<protein>
    <submittedName>
        <fullName evidence="2">Uncharacterized protein</fullName>
    </submittedName>
</protein>
<feature type="compositionally biased region" description="Basic and acidic residues" evidence="1">
    <location>
        <begin position="249"/>
        <end position="265"/>
    </location>
</feature>
<keyword evidence="3" id="KW-1185">Reference proteome</keyword>
<accession>A0A0L6V6Z0</accession>
<feature type="region of interest" description="Disordered" evidence="1">
    <location>
        <begin position="191"/>
        <end position="282"/>
    </location>
</feature>
<dbReference type="EMBL" id="LAVV01007273">
    <property type="protein sequence ID" value="KNZ56484.1"/>
    <property type="molecule type" value="Genomic_DNA"/>
</dbReference>
<comment type="caution">
    <text evidence="2">The sequence shown here is derived from an EMBL/GenBank/DDBJ whole genome shotgun (WGS) entry which is preliminary data.</text>
</comment>
<gene>
    <name evidence="2" type="ORF">VP01_2393g1</name>
</gene>
<evidence type="ECO:0000313" key="3">
    <source>
        <dbReference type="Proteomes" id="UP000037035"/>
    </source>
</evidence>
<sequence>LNTKDQVVVVRRLIRQVEHKRLDDGKIINSKSVKFLNFNTKTSNLPDYGELLVKSQNRSFENFQKTANEGEHPENFEEAIKEEGEDVNLPNDFQSAEEDSVTEDNDVADFLVPTPDEPVGRILRERALQVKPVKYSHFTKDPTFFRQAVSSRPIFWSNRQVKHAGGRSTTLLPALPSEVALYASASIGSALPTTTNISTPRPAQDTADQPKKAKKTSTTQKKYNNDDDNDDDIRGLRAPKTIKRRKKENLKGERTRRDGEMERTVRLQTNHSSSPHNKLSKTYKASSRYKSGMKQAAVTWCLVVKRGEVSHVNVHILCAVKVSWGATEGWFNKINIYVKQEWRADVTEKR</sequence>
<feature type="compositionally biased region" description="Polar residues" evidence="1">
    <location>
        <begin position="191"/>
        <end position="201"/>
    </location>
</feature>
<proteinExistence type="predicted"/>
<evidence type="ECO:0000256" key="1">
    <source>
        <dbReference type="SAM" id="MobiDB-lite"/>
    </source>
</evidence>
<name>A0A0L6V6Z0_9BASI</name>
<dbReference type="VEuPathDB" id="FungiDB:VP01_2393g1"/>